<name>A0A2B4REK1_STYPI</name>
<protein>
    <submittedName>
        <fullName evidence="3">Uncharacterized protein</fullName>
    </submittedName>
</protein>
<dbReference type="EMBL" id="LSMT01000726">
    <property type="protein sequence ID" value="PFX14808.1"/>
    <property type="molecule type" value="Genomic_DNA"/>
</dbReference>
<reference evidence="4" key="1">
    <citation type="journal article" date="2017" name="bioRxiv">
        <title>Comparative analysis of the genomes of Stylophora pistillata and Acropora digitifera provides evidence for extensive differences between species of corals.</title>
        <authorList>
            <person name="Voolstra C.R."/>
            <person name="Li Y."/>
            <person name="Liew Y.J."/>
            <person name="Baumgarten S."/>
            <person name="Zoccola D."/>
            <person name="Flot J.-F."/>
            <person name="Tambutte S."/>
            <person name="Allemand D."/>
            <person name="Aranda M."/>
        </authorList>
    </citation>
    <scope>NUCLEOTIDE SEQUENCE [LARGE SCALE GENOMIC DNA]</scope>
</reference>
<gene>
    <name evidence="3" type="ORF">AWC38_SpisGene21006</name>
</gene>
<dbReference type="Proteomes" id="UP000225706">
    <property type="component" value="Unassembled WGS sequence"/>
</dbReference>
<keyword evidence="2" id="KW-0812">Transmembrane</keyword>
<accession>A0A2B4REK1</accession>
<keyword evidence="2" id="KW-0472">Membrane</keyword>
<organism evidence="3 4">
    <name type="scientific">Stylophora pistillata</name>
    <name type="common">Smooth cauliflower coral</name>
    <dbReference type="NCBI Taxonomy" id="50429"/>
    <lineage>
        <taxon>Eukaryota</taxon>
        <taxon>Metazoa</taxon>
        <taxon>Cnidaria</taxon>
        <taxon>Anthozoa</taxon>
        <taxon>Hexacorallia</taxon>
        <taxon>Scleractinia</taxon>
        <taxon>Astrocoeniina</taxon>
        <taxon>Pocilloporidae</taxon>
        <taxon>Stylophora</taxon>
    </lineage>
</organism>
<feature type="compositionally biased region" description="Pro residues" evidence="1">
    <location>
        <begin position="46"/>
        <end position="55"/>
    </location>
</feature>
<comment type="caution">
    <text evidence="3">The sequence shown here is derived from an EMBL/GenBank/DDBJ whole genome shotgun (WGS) entry which is preliminary data.</text>
</comment>
<proteinExistence type="predicted"/>
<keyword evidence="2" id="KW-1133">Transmembrane helix</keyword>
<evidence type="ECO:0000313" key="3">
    <source>
        <dbReference type="EMBL" id="PFX14808.1"/>
    </source>
</evidence>
<evidence type="ECO:0000256" key="1">
    <source>
        <dbReference type="SAM" id="MobiDB-lite"/>
    </source>
</evidence>
<feature type="region of interest" description="Disordered" evidence="1">
    <location>
        <begin position="31"/>
        <end position="57"/>
    </location>
</feature>
<keyword evidence="4" id="KW-1185">Reference proteome</keyword>
<sequence>MEKQGKKKEMARAYFTEKICLVSIIGEKFEKTDRPPRTVQDVDPPSGSPSGPPFGPLLDPLARLRKNENAAAIQIDANQSATILVGDRRNSTRCVSVAHVNTTEGRVVKLQWSFSKASLGQELRVLRLEINSVYIAFMPKKSLEMTCIKSTFIKDIIWKEFCPKRMKFKSNQTHLSVEIRNLPRGSSGWTFNLNYQFQTYDFTCPYQDIIILTVLPFASTNMSIQETIQKKYSTTVGAVVPSLVVLSTVSASAHKTVTPPISGTPTFISPKISPGFHKTVGPSNTVVPSTVYIASANDQNTVEPPTTVDTLSPDVQGISDNPPIRDNGVSAAFIVVPMLLLVALRFIITGLSRQERIARYLNSLVS</sequence>
<evidence type="ECO:0000256" key="2">
    <source>
        <dbReference type="SAM" id="Phobius"/>
    </source>
</evidence>
<feature type="transmembrane region" description="Helical" evidence="2">
    <location>
        <begin position="328"/>
        <end position="348"/>
    </location>
</feature>
<dbReference type="AlphaFoldDB" id="A0A2B4REK1"/>
<evidence type="ECO:0000313" key="4">
    <source>
        <dbReference type="Proteomes" id="UP000225706"/>
    </source>
</evidence>